<comment type="similarity">
    <text evidence="1">Belongs to the CAND family.</text>
</comment>
<evidence type="ECO:0000256" key="2">
    <source>
        <dbReference type="ARBA" id="ARBA00022737"/>
    </source>
</evidence>
<feature type="domain" description="TATA-binding protein interacting (TIP20)" evidence="4">
    <location>
        <begin position="222"/>
        <end position="304"/>
    </location>
</feature>
<dbReference type="Ensembl" id="ENSCCRT00020000303.1">
    <property type="protein sequence ID" value="ENSCCRP00020000218.1"/>
    <property type="gene ID" value="ENSCCRG00020000170.1"/>
</dbReference>
<dbReference type="AlphaFoldDB" id="A0A8C2GW61"/>
<dbReference type="SUPFAM" id="SSF48371">
    <property type="entry name" value="ARM repeat"/>
    <property type="match status" value="1"/>
</dbReference>
<keyword evidence="3" id="KW-0833">Ubl conjugation pathway</keyword>
<dbReference type="PANTHER" id="PTHR12696">
    <property type="entry name" value="TIP120"/>
    <property type="match status" value="1"/>
</dbReference>
<dbReference type="InterPro" id="IPR011989">
    <property type="entry name" value="ARM-like"/>
</dbReference>
<evidence type="ECO:0000256" key="3">
    <source>
        <dbReference type="ARBA" id="ARBA00022786"/>
    </source>
</evidence>
<dbReference type="InterPro" id="IPR013932">
    <property type="entry name" value="TATA-bd_TIP120"/>
</dbReference>
<dbReference type="InterPro" id="IPR039852">
    <property type="entry name" value="CAND1/CAND2"/>
</dbReference>
<evidence type="ECO:0000259" key="4">
    <source>
        <dbReference type="Pfam" id="PF08623"/>
    </source>
</evidence>
<dbReference type="Pfam" id="PF08623">
    <property type="entry name" value="TIP120"/>
    <property type="match status" value="1"/>
</dbReference>
<proteinExistence type="inferred from homology"/>
<evidence type="ECO:0000313" key="5">
    <source>
        <dbReference type="Ensembl" id="ENSCCRP00020000218.1"/>
    </source>
</evidence>
<dbReference type="Proteomes" id="UP000694701">
    <property type="component" value="Unplaced"/>
</dbReference>
<protein>
    <recommendedName>
        <fullName evidence="4">TATA-binding protein interacting (TIP20) domain-containing protein</fullName>
    </recommendedName>
</protein>
<evidence type="ECO:0000313" key="6">
    <source>
        <dbReference type="Proteomes" id="UP000694701"/>
    </source>
</evidence>
<reference evidence="5" key="1">
    <citation type="submission" date="2025-08" db="UniProtKB">
        <authorList>
            <consortium name="Ensembl"/>
        </authorList>
    </citation>
    <scope>IDENTIFICATION</scope>
</reference>
<dbReference type="GO" id="GO:0010265">
    <property type="term" value="P:SCF complex assembly"/>
    <property type="evidence" value="ECO:0007669"/>
    <property type="project" value="InterPro"/>
</dbReference>
<organism evidence="5 6">
    <name type="scientific">Cyprinus carpio</name>
    <name type="common">Common carp</name>
    <dbReference type="NCBI Taxonomy" id="7962"/>
    <lineage>
        <taxon>Eukaryota</taxon>
        <taxon>Metazoa</taxon>
        <taxon>Chordata</taxon>
        <taxon>Craniata</taxon>
        <taxon>Vertebrata</taxon>
        <taxon>Euteleostomi</taxon>
        <taxon>Actinopterygii</taxon>
        <taxon>Neopterygii</taxon>
        <taxon>Teleostei</taxon>
        <taxon>Ostariophysi</taxon>
        <taxon>Cypriniformes</taxon>
        <taxon>Cyprinidae</taxon>
        <taxon>Cyprininae</taxon>
        <taxon>Cyprinus</taxon>
    </lineage>
</organism>
<evidence type="ECO:0000256" key="1">
    <source>
        <dbReference type="ARBA" id="ARBA00007657"/>
    </source>
</evidence>
<dbReference type="InterPro" id="IPR016024">
    <property type="entry name" value="ARM-type_fold"/>
</dbReference>
<name>A0A8C2GW61_CYPCA</name>
<dbReference type="Gene3D" id="1.25.10.10">
    <property type="entry name" value="Leucine-rich Repeat Variant"/>
    <property type="match status" value="1"/>
</dbReference>
<keyword evidence="2" id="KW-0677">Repeat</keyword>
<accession>A0A8C2GW61</accession>
<sequence>QKGHMFQPLQCPARHYDFHQAHIQEVKNPKPSESVRILSLLCLEEIGRLMNFEGQKELKGVIMGAFGSPNEEVKSAASLALGEYLPFMLKEIISQPKRQNLLLHSLKEMISTLSADTLKPHVENIWALLFKRCESNIVAECLGKLTLVSPSELLPRLKKTTVLGEVVTAVKFTIVDHFVILLLGDFLKTLQDPDLNVRQVALVMFNSAAHNKPSLIYFVRERLITMGPFKHTVDDGWDVRKAAFECMYTLLLDSCLDCLDIFEFLNHVEEGLKDHYDIKMLTFIMLARLSKLCPSAVVQRLDRAPNLKLIYKKKRFLCNFVWALYPNPTETQTFPSMFFVKIMKSFDSKRPMEIFKASS</sequence>